<organism evidence="1">
    <name type="scientific">Dulem virus 193</name>
    <dbReference type="NCBI Taxonomy" id="3145670"/>
    <lineage>
        <taxon>Viruses</taxon>
        <taxon>Monodnaviria</taxon>
        <taxon>Sangervirae</taxon>
        <taxon>Phixviricota</taxon>
        <taxon>Malgrandaviricetes</taxon>
        <taxon>Petitvirales</taxon>
        <taxon>Microviridae</taxon>
        <taxon>Microvirus</taxon>
    </lineage>
</organism>
<evidence type="ECO:0000313" key="1">
    <source>
        <dbReference type="EMBL" id="XCD07802.1"/>
    </source>
</evidence>
<reference evidence="1" key="1">
    <citation type="submission" date="2024-03" db="EMBL/GenBank/DDBJ databases">
        <title>Diverse circular DNA viruses in blood, oral, and fecal samples of captive lemurs.</title>
        <authorList>
            <person name="Paietta E.N."/>
            <person name="Kraberger S."/>
            <person name="Lund M.C."/>
            <person name="Custer J.M."/>
            <person name="Vargas K.M."/>
            <person name="Ehmke E.E."/>
            <person name="Yoder A.D."/>
            <person name="Varsani A."/>
        </authorList>
    </citation>
    <scope>NUCLEOTIDE SEQUENCE</scope>
    <source>
        <strain evidence="1">Duke_28FS_75</strain>
    </source>
</reference>
<accession>A0AAU8B969</accession>
<protein>
    <submittedName>
        <fullName evidence="1">DNA pilot protein</fullName>
    </submittedName>
</protein>
<proteinExistence type="predicted"/>
<sequence>MSSAIQQAKNYAKYNNDLMMQNTRQSQAYNAAEAAKNRDWQERLANSAHQREVADLKKAGLNPVLSAGGQGATTGSGASASSDAAGVDTSMVGAVIDMASAQLNSATQLQTTAMQVAASIENNIRDNETSWKKHITTSGETISGQISNAGGLVDRLFDSLTSSSALGWLFGKGKYKNNQERSKATNDKLKQYGLAGYALGTFGEKADKKTGKRYAQFKERGKPKYATNKSYSIKNTGIGAIYRNTVADKYNSSKSFRKKYDKRNRAMNVHYKKTY</sequence>
<dbReference type="EMBL" id="PP511813">
    <property type="protein sequence ID" value="XCD07802.1"/>
    <property type="molecule type" value="Genomic_DNA"/>
</dbReference>
<name>A0AAU8B969_9VIRU</name>